<protein>
    <submittedName>
        <fullName evidence="3">Uncharacterized protein</fullName>
    </submittedName>
</protein>
<keyword evidence="1" id="KW-0175">Coiled coil</keyword>
<feature type="region of interest" description="Disordered" evidence="2">
    <location>
        <begin position="165"/>
        <end position="185"/>
    </location>
</feature>
<dbReference type="EMBL" id="KZ819662">
    <property type="protein sequence ID" value="PWN30780.1"/>
    <property type="molecule type" value="Genomic_DNA"/>
</dbReference>
<evidence type="ECO:0000256" key="2">
    <source>
        <dbReference type="SAM" id="MobiDB-lite"/>
    </source>
</evidence>
<sequence length="185" mass="20872">MAPLTNLECSAWRDAPQSQDMDHRRQQSYTISKAARSQAEEPTFPLAKDGDAQQQQQHLVTNHFSNLHLSPDIPNRTTVTSSWTAYDSAASRDQASSSCSLPPPPAARPHFADLCVAHVGRLHRAMAEIRGKMDVLRDSDGQKKEKLQKQYGALEKELAWYEEQQTWATSSSEPRKRRRESIDDA</sequence>
<feature type="region of interest" description="Disordered" evidence="2">
    <location>
        <begin position="1"/>
        <end position="56"/>
    </location>
</feature>
<dbReference type="AlphaFoldDB" id="A0A316UZP9"/>
<evidence type="ECO:0000313" key="3">
    <source>
        <dbReference type="EMBL" id="PWN30780.1"/>
    </source>
</evidence>
<gene>
    <name evidence="3" type="ORF">BDZ90DRAFT_229777</name>
</gene>
<keyword evidence="4" id="KW-1185">Reference proteome</keyword>
<evidence type="ECO:0000313" key="4">
    <source>
        <dbReference type="Proteomes" id="UP000245884"/>
    </source>
</evidence>
<proteinExistence type="predicted"/>
<dbReference type="RefSeq" id="XP_025365392.1">
    <property type="nucleotide sequence ID" value="XM_025505206.1"/>
</dbReference>
<organism evidence="3 4">
    <name type="scientific">Jaminaea rosea</name>
    <dbReference type="NCBI Taxonomy" id="1569628"/>
    <lineage>
        <taxon>Eukaryota</taxon>
        <taxon>Fungi</taxon>
        <taxon>Dikarya</taxon>
        <taxon>Basidiomycota</taxon>
        <taxon>Ustilaginomycotina</taxon>
        <taxon>Exobasidiomycetes</taxon>
        <taxon>Microstromatales</taxon>
        <taxon>Microstromatales incertae sedis</taxon>
        <taxon>Jaminaea</taxon>
    </lineage>
</organism>
<accession>A0A316UZP9</accession>
<reference evidence="3 4" key="1">
    <citation type="journal article" date="2018" name="Mol. Biol. Evol.">
        <title>Broad Genomic Sampling Reveals a Smut Pathogenic Ancestry of the Fungal Clade Ustilaginomycotina.</title>
        <authorList>
            <person name="Kijpornyongpan T."/>
            <person name="Mondo S.J."/>
            <person name="Barry K."/>
            <person name="Sandor L."/>
            <person name="Lee J."/>
            <person name="Lipzen A."/>
            <person name="Pangilinan J."/>
            <person name="LaButti K."/>
            <person name="Hainaut M."/>
            <person name="Henrissat B."/>
            <person name="Grigoriev I.V."/>
            <person name="Spatafora J.W."/>
            <person name="Aime M.C."/>
        </authorList>
    </citation>
    <scope>NUCLEOTIDE SEQUENCE [LARGE SCALE GENOMIC DNA]</scope>
    <source>
        <strain evidence="3 4">MCA 5214</strain>
    </source>
</reference>
<evidence type="ECO:0000256" key="1">
    <source>
        <dbReference type="SAM" id="Coils"/>
    </source>
</evidence>
<feature type="coiled-coil region" evidence="1">
    <location>
        <begin position="137"/>
        <end position="164"/>
    </location>
</feature>
<dbReference type="GeneID" id="37027029"/>
<name>A0A316UZP9_9BASI</name>
<dbReference type="Proteomes" id="UP000245884">
    <property type="component" value="Unassembled WGS sequence"/>
</dbReference>